<dbReference type="RefSeq" id="WP_238722292.1">
    <property type="nucleotide sequence ID" value="NZ_JAHQCW010000027.1"/>
</dbReference>
<protein>
    <submittedName>
        <fullName evidence="7">Sugar ABC transporter substrate-binding protein</fullName>
    </submittedName>
</protein>
<evidence type="ECO:0000256" key="1">
    <source>
        <dbReference type="ARBA" id="ARBA00004196"/>
    </source>
</evidence>
<dbReference type="Proteomes" id="UP000712157">
    <property type="component" value="Unassembled WGS sequence"/>
</dbReference>
<dbReference type="EMBL" id="JAHQCW010000027">
    <property type="protein sequence ID" value="MBU9737965.1"/>
    <property type="molecule type" value="Genomic_DNA"/>
</dbReference>
<reference evidence="7" key="1">
    <citation type="submission" date="2021-06" db="EMBL/GenBank/DDBJ databases">
        <title>Description of novel taxa of the family Lachnospiraceae.</title>
        <authorList>
            <person name="Chaplin A.V."/>
            <person name="Sokolova S.R."/>
            <person name="Pikina A.P."/>
            <person name="Korzhanova M."/>
            <person name="Belova V."/>
            <person name="Korostin D."/>
            <person name="Efimov B.A."/>
        </authorList>
    </citation>
    <scope>NUCLEOTIDE SEQUENCE</scope>
    <source>
        <strain evidence="7">ASD5720</strain>
    </source>
</reference>
<accession>A0A949K3A5</accession>
<feature type="domain" description="Periplasmic binding protein" evidence="6">
    <location>
        <begin position="70"/>
        <end position="324"/>
    </location>
</feature>
<comment type="subcellular location">
    <subcellularLocation>
        <location evidence="1">Cell envelope</location>
    </subcellularLocation>
</comment>
<dbReference type="SUPFAM" id="SSF53822">
    <property type="entry name" value="Periplasmic binding protein-like I"/>
    <property type="match status" value="1"/>
</dbReference>
<dbReference type="PANTHER" id="PTHR46847:SF1">
    <property type="entry name" value="D-ALLOSE-BINDING PERIPLASMIC PROTEIN-RELATED"/>
    <property type="match status" value="1"/>
</dbReference>
<dbReference type="GO" id="GO:0030313">
    <property type="term" value="C:cell envelope"/>
    <property type="evidence" value="ECO:0007669"/>
    <property type="project" value="UniProtKB-SubCell"/>
</dbReference>
<evidence type="ECO:0000256" key="2">
    <source>
        <dbReference type="ARBA" id="ARBA00007639"/>
    </source>
</evidence>
<keyword evidence="3 5" id="KW-0732">Signal</keyword>
<keyword evidence="8" id="KW-1185">Reference proteome</keyword>
<dbReference type="InterPro" id="IPR025997">
    <property type="entry name" value="SBP_2_dom"/>
</dbReference>
<evidence type="ECO:0000259" key="6">
    <source>
        <dbReference type="Pfam" id="PF13407"/>
    </source>
</evidence>
<evidence type="ECO:0000313" key="7">
    <source>
        <dbReference type="EMBL" id="MBU9737965.1"/>
    </source>
</evidence>
<gene>
    <name evidence="7" type="ORF">KTH89_15585</name>
</gene>
<proteinExistence type="inferred from homology"/>
<name>A0A949K3A5_9FIRM</name>
<organism evidence="7 8">
    <name type="scientific">Diplocloster agilis</name>
    <dbReference type="NCBI Taxonomy" id="2850323"/>
    <lineage>
        <taxon>Bacteria</taxon>
        <taxon>Bacillati</taxon>
        <taxon>Bacillota</taxon>
        <taxon>Clostridia</taxon>
        <taxon>Lachnospirales</taxon>
        <taxon>Lachnospiraceae</taxon>
        <taxon>Diplocloster</taxon>
    </lineage>
</organism>
<evidence type="ECO:0000313" key="8">
    <source>
        <dbReference type="Proteomes" id="UP000712157"/>
    </source>
</evidence>
<dbReference type="Gene3D" id="3.40.50.2300">
    <property type="match status" value="2"/>
</dbReference>
<feature type="chain" id="PRO_5037259958" evidence="5">
    <location>
        <begin position="27"/>
        <end position="348"/>
    </location>
</feature>
<dbReference type="Pfam" id="PF13407">
    <property type="entry name" value="Peripla_BP_4"/>
    <property type="match status" value="1"/>
</dbReference>
<evidence type="ECO:0000256" key="5">
    <source>
        <dbReference type="SAM" id="SignalP"/>
    </source>
</evidence>
<dbReference type="GO" id="GO:0030246">
    <property type="term" value="F:carbohydrate binding"/>
    <property type="evidence" value="ECO:0007669"/>
    <property type="project" value="UniProtKB-ARBA"/>
</dbReference>
<evidence type="ECO:0000256" key="4">
    <source>
        <dbReference type="SAM" id="MobiDB-lite"/>
    </source>
</evidence>
<dbReference type="InterPro" id="IPR028082">
    <property type="entry name" value="Peripla_BP_I"/>
</dbReference>
<comment type="caution">
    <text evidence="7">The sequence shown here is derived from an EMBL/GenBank/DDBJ whole genome shotgun (WGS) entry which is preliminary data.</text>
</comment>
<evidence type="ECO:0000256" key="3">
    <source>
        <dbReference type="ARBA" id="ARBA00022729"/>
    </source>
</evidence>
<comment type="similarity">
    <text evidence="2">Belongs to the bacterial solute-binding protein 2 family.</text>
</comment>
<dbReference type="PANTHER" id="PTHR46847">
    <property type="entry name" value="D-ALLOSE-BINDING PERIPLASMIC PROTEIN-RELATED"/>
    <property type="match status" value="1"/>
</dbReference>
<feature type="signal peptide" evidence="5">
    <location>
        <begin position="1"/>
        <end position="26"/>
    </location>
</feature>
<feature type="region of interest" description="Disordered" evidence="4">
    <location>
        <begin position="29"/>
        <end position="60"/>
    </location>
</feature>
<dbReference type="CDD" id="cd01536">
    <property type="entry name" value="PBP1_ABC_sugar_binding-like"/>
    <property type="match status" value="1"/>
</dbReference>
<dbReference type="AlphaFoldDB" id="A0A949K3A5"/>
<sequence>MKKRVMMFAGLLMTAALVCTACSTKAEDASSQAKDTPKETAQGEPPAAAETPADKNDASNGEFKTEGLKIAYTCQDLTNTYFVEVSRGVQARCDELGIDVNIVDGKADVANQITAFENFISQKLDGIIISPIDETALVPSVKAAQDAGIPVISGNQLVEGSDAFITVPEYEYGFAIGEEAGKWIKEKLDGKAKVAIFDYPELESVIDRGNGIQEGILSQAPDADIVARQSANNAEKGMANMENILQANPDVEVLACVNDAGALGAYEAVMAAHKDSDRFFIGGLDATDEALNKIKEGGIYRATVDIQPFESGKLFVDTLIKVMQEGPIEETINIPMKVVNASNISDYK</sequence>